<dbReference type="AlphaFoldDB" id="A0AAV4QLS9"/>
<dbReference type="InterPro" id="IPR013106">
    <property type="entry name" value="Ig_V-set"/>
</dbReference>
<evidence type="ECO:0000259" key="1">
    <source>
        <dbReference type="PROSITE" id="PS50835"/>
    </source>
</evidence>
<gene>
    <name evidence="2" type="primary">DSCAM_22</name>
    <name evidence="2" type="ORF">CEXT_337611</name>
</gene>
<protein>
    <submittedName>
        <fullName evidence="2">Down syndrome cell adhesion molecule</fullName>
    </submittedName>
</protein>
<keyword evidence="3" id="KW-1185">Reference proteome</keyword>
<evidence type="ECO:0000313" key="3">
    <source>
        <dbReference type="Proteomes" id="UP001054945"/>
    </source>
</evidence>
<dbReference type="Gene3D" id="2.60.40.10">
    <property type="entry name" value="Immunoglobulins"/>
    <property type="match status" value="1"/>
</dbReference>
<accession>A0AAV4QLS9</accession>
<proteinExistence type="predicted"/>
<feature type="domain" description="Ig-like" evidence="1">
    <location>
        <begin position="1"/>
        <end position="67"/>
    </location>
</feature>
<dbReference type="Proteomes" id="UP001054945">
    <property type="component" value="Unassembled WGS sequence"/>
</dbReference>
<dbReference type="InterPro" id="IPR013783">
    <property type="entry name" value="Ig-like_fold"/>
</dbReference>
<dbReference type="InterPro" id="IPR007110">
    <property type="entry name" value="Ig-like_dom"/>
</dbReference>
<dbReference type="EMBL" id="BPLR01006326">
    <property type="protein sequence ID" value="GIY09020.1"/>
    <property type="molecule type" value="Genomic_DNA"/>
</dbReference>
<dbReference type="InterPro" id="IPR036179">
    <property type="entry name" value="Ig-like_dom_sf"/>
</dbReference>
<dbReference type="Pfam" id="PF07686">
    <property type="entry name" value="V-set"/>
    <property type="match status" value="1"/>
</dbReference>
<sequence length="101" mass="11116">MAKCILTLIFSDSLPDHWTHLVNNRHYRLEGNGSLTILNVQNDDSGYYQCQVSNGIGEGLKKTVSVSIKGKRVATTPLDAKVSFNHNKASLSSSVRASWSH</sequence>
<name>A0AAV4QLS9_CAEEX</name>
<evidence type="ECO:0000313" key="2">
    <source>
        <dbReference type="EMBL" id="GIY09020.1"/>
    </source>
</evidence>
<dbReference type="SUPFAM" id="SSF48726">
    <property type="entry name" value="Immunoglobulin"/>
    <property type="match status" value="1"/>
</dbReference>
<organism evidence="2 3">
    <name type="scientific">Caerostris extrusa</name>
    <name type="common">Bark spider</name>
    <name type="synonym">Caerostris bankana</name>
    <dbReference type="NCBI Taxonomy" id="172846"/>
    <lineage>
        <taxon>Eukaryota</taxon>
        <taxon>Metazoa</taxon>
        <taxon>Ecdysozoa</taxon>
        <taxon>Arthropoda</taxon>
        <taxon>Chelicerata</taxon>
        <taxon>Arachnida</taxon>
        <taxon>Araneae</taxon>
        <taxon>Araneomorphae</taxon>
        <taxon>Entelegynae</taxon>
        <taxon>Araneoidea</taxon>
        <taxon>Araneidae</taxon>
        <taxon>Caerostris</taxon>
    </lineage>
</organism>
<reference evidence="2 3" key="1">
    <citation type="submission" date="2021-06" db="EMBL/GenBank/DDBJ databases">
        <title>Caerostris extrusa draft genome.</title>
        <authorList>
            <person name="Kono N."/>
            <person name="Arakawa K."/>
        </authorList>
    </citation>
    <scope>NUCLEOTIDE SEQUENCE [LARGE SCALE GENOMIC DNA]</scope>
</reference>
<dbReference type="PROSITE" id="PS50835">
    <property type="entry name" value="IG_LIKE"/>
    <property type="match status" value="1"/>
</dbReference>
<comment type="caution">
    <text evidence="2">The sequence shown here is derived from an EMBL/GenBank/DDBJ whole genome shotgun (WGS) entry which is preliminary data.</text>
</comment>